<dbReference type="InterPro" id="IPR027417">
    <property type="entry name" value="P-loop_NTPase"/>
</dbReference>
<dbReference type="SMART" id="SM00382">
    <property type="entry name" value="AAA"/>
    <property type="match status" value="1"/>
</dbReference>
<feature type="transmembrane region" description="Helical" evidence="11">
    <location>
        <begin position="787"/>
        <end position="808"/>
    </location>
</feature>
<dbReference type="GO" id="GO:0022857">
    <property type="term" value="F:transmembrane transporter activity"/>
    <property type="evidence" value="ECO:0007669"/>
    <property type="project" value="TreeGrafter"/>
</dbReference>
<comment type="subcellular location">
    <subcellularLocation>
        <location evidence="1">Cell inner membrane</location>
        <topology evidence="1">Multi-pass membrane protein</topology>
    </subcellularLocation>
</comment>
<dbReference type="Pfam" id="PF02687">
    <property type="entry name" value="FtsX"/>
    <property type="match status" value="1"/>
</dbReference>
<dbReference type="AlphaFoldDB" id="A0A6N7X6E8"/>
<evidence type="ECO:0000256" key="1">
    <source>
        <dbReference type="ARBA" id="ARBA00004429"/>
    </source>
</evidence>
<dbReference type="SUPFAM" id="SSF52540">
    <property type="entry name" value="P-loop containing nucleoside triphosphate hydrolases"/>
    <property type="match status" value="1"/>
</dbReference>
<evidence type="ECO:0000256" key="7">
    <source>
        <dbReference type="ARBA" id="ARBA00022989"/>
    </source>
</evidence>
<proteinExistence type="inferred from homology"/>
<dbReference type="RefSeq" id="WP_154554660.1">
    <property type="nucleotide sequence ID" value="NZ_VUNA01000013.1"/>
</dbReference>
<evidence type="ECO:0000256" key="2">
    <source>
        <dbReference type="ARBA" id="ARBA00022448"/>
    </source>
</evidence>
<evidence type="ECO:0000256" key="9">
    <source>
        <dbReference type="ARBA" id="ARBA00038388"/>
    </source>
</evidence>
<sequence>MIELQNVNKYFNRKKNNEIHVINDTSLNLPESGIVALLGPSGCGKTTLLNAIGGLDRINSGKIYVVGECITRKSSNKVDVIRNAKIGYIFQNYNLLDNRTVFENVAIALRMVGMKDREQVKERVNYCLEAVGIYPYRNKMADALSGGQRQRVAIARAIAKNPKIIIADEPTGNLDSRNTIEIMNIIKSISKDRLVILVTHETDIAEFYADRVVRIKDGRVVSDRENDPSQKLDYQLENKIYLKDMEHGVRFRHDGLTVDVYQDEIRETDIKIVIRGGNLYINTGGAFHVVDETANIEMIDAHYSAMDSTIYEDVHFRYDEHMPENFKAKYTSVYNVWNMLASGFRNVRKFSLLKKLLLIGFVCAAAFTFTAVSNIFGIFNVQEKDFLTTNSHYITVANPKHDESMLKKIRKMNGVSYVTPGDTRICVTLPMDDYYQTAQASAGLTGSLSHSEELETKDVIEGRLPEKGHEIVIDRMILDKFIKAKAGNMVGLTSVKQFIGRRIKIPHLKDYEIVGVSDTKSPSIFIPASQTIDVLSNAKKGTDDTASDFSDYGEDDEMDAEASGEEDNAIVNYDLRSSALRIKKGSAPKNTYEAVVNNSHNGEDGYTIGKTLNRKVNGHKLKLVGFYTSDYQNDIVYVSKDTVRQNYIAKQKVCSVYTTDTYGTLTTLQEEGYSAKINYERDRTDYMRKHRDNLRSALVVAGIILLISLIEIFLMLRSSFLSRIKEVGTLRAIGLKKRDIYRMFTGEILVITVLTAVPGIGAAYYLLYNLMQGIDYIANQYVVNPGIALLSFGVLVLFNLLAGLLPVFRTLRKTPAEILSRTDI</sequence>
<name>A0A6N7X6E8_9FIRM</name>
<organism evidence="13 14">
    <name type="scientific">Mogibacterium kristiansenii</name>
    <dbReference type="NCBI Taxonomy" id="2606708"/>
    <lineage>
        <taxon>Bacteria</taxon>
        <taxon>Bacillati</taxon>
        <taxon>Bacillota</taxon>
        <taxon>Clostridia</taxon>
        <taxon>Peptostreptococcales</taxon>
        <taxon>Anaerovoracaceae</taxon>
        <taxon>Mogibacterium</taxon>
    </lineage>
</organism>
<gene>
    <name evidence="13" type="ORF">FYJ65_07130</name>
</gene>
<evidence type="ECO:0000256" key="6">
    <source>
        <dbReference type="ARBA" id="ARBA00022840"/>
    </source>
</evidence>
<dbReference type="InterPro" id="IPR003439">
    <property type="entry name" value="ABC_transporter-like_ATP-bd"/>
</dbReference>
<protein>
    <submittedName>
        <fullName evidence="13">ABC transporter ATP-binding protein/permease</fullName>
    </submittedName>
</protein>
<dbReference type="GO" id="GO:0016887">
    <property type="term" value="F:ATP hydrolysis activity"/>
    <property type="evidence" value="ECO:0007669"/>
    <property type="project" value="InterPro"/>
</dbReference>
<keyword evidence="2" id="KW-0813">Transport</keyword>
<dbReference type="InterPro" id="IPR003838">
    <property type="entry name" value="ABC3_permease_C"/>
</dbReference>
<dbReference type="InterPro" id="IPR015854">
    <property type="entry name" value="ABC_transpr_LolD-like"/>
</dbReference>
<keyword evidence="14" id="KW-1185">Reference proteome</keyword>
<dbReference type="PANTHER" id="PTHR24220:SF692">
    <property type="entry name" value="ABC TRANSPORTER DOMAIN-CONTAINING PROTEIN"/>
    <property type="match status" value="1"/>
</dbReference>
<dbReference type="InterPro" id="IPR003593">
    <property type="entry name" value="AAA+_ATPase"/>
</dbReference>
<feature type="region of interest" description="Disordered" evidence="10">
    <location>
        <begin position="539"/>
        <end position="561"/>
    </location>
</feature>
<dbReference type="PROSITE" id="PS50893">
    <property type="entry name" value="ABC_TRANSPORTER_2"/>
    <property type="match status" value="1"/>
</dbReference>
<evidence type="ECO:0000256" key="11">
    <source>
        <dbReference type="SAM" id="Phobius"/>
    </source>
</evidence>
<feature type="transmembrane region" description="Helical" evidence="11">
    <location>
        <begin position="697"/>
        <end position="716"/>
    </location>
</feature>
<comment type="similarity">
    <text evidence="9">Belongs to the ABC transporter superfamily. Macrolide exporter (TC 3.A.1.122) family.</text>
</comment>
<evidence type="ECO:0000256" key="10">
    <source>
        <dbReference type="SAM" id="MobiDB-lite"/>
    </source>
</evidence>
<dbReference type="GO" id="GO:0005886">
    <property type="term" value="C:plasma membrane"/>
    <property type="evidence" value="ECO:0007669"/>
    <property type="project" value="UniProtKB-SubCell"/>
</dbReference>
<evidence type="ECO:0000256" key="4">
    <source>
        <dbReference type="ARBA" id="ARBA00022692"/>
    </source>
</evidence>
<dbReference type="Pfam" id="PF00005">
    <property type="entry name" value="ABC_tran"/>
    <property type="match status" value="1"/>
</dbReference>
<reference evidence="13 14" key="1">
    <citation type="submission" date="2019-08" db="EMBL/GenBank/DDBJ databases">
        <title>In-depth cultivation of the pig gut microbiome towards novel bacterial diversity and tailored functional studies.</title>
        <authorList>
            <person name="Wylensek D."/>
            <person name="Hitch T.C.A."/>
            <person name="Clavel T."/>
        </authorList>
    </citation>
    <scope>NUCLEOTIDE SEQUENCE [LARGE SCALE GENOMIC DNA]</scope>
    <source>
        <strain evidence="13 14">WCA-MUC-591-APC-4B</strain>
    </source>
</reference>
<evidence type="ECO:0000313" key="13">
    <source>
        <dbReference type="EMBL" id="MST71100.1"/>
    </source>
</evidence>
<dbReference type="Gene3D" id="3.40.50.300">
    <property type="entry name" value="P-loop containing nucleotide triphosphate hydrolases"/>
    <property type="match status" value="1"/>
</dbReference>
<keyword evidence="7 11" id="KW-1133">Transmembrane helix</keyword>
<keyword evidence="8 11" id="KW-0472">Membrane</keyword>
<feature type="compositionally biased region" description="Acidic residues" evidence="10">
    <location>
        <begin position="551"/>
        <end position="561"/>
    </location>
</feature>
<keyword evidence="6 13" id="KW-0067">ATP-binding</keyword>
<dbReference type="Proteomes" id="UP000469424">
    <property type="component" value="Unassembled WGS sequence"/>
</dbReference>
<keyword evidence="4 11" id="KW-0812">Transmembrane</keyword>
<evidence type="ECO:0000313" key="14">
    <source>
        <dbReference type="Proteomes" id="UP000469424"/>
    </source>
</evidence>
<dbReference type="PROSITE" id="PS00211">
    <property type="entry name" value="ABC_TRANSPORTER_1"/>
    <property type="match status" value="1"/>
</dbReference>
<dbReference type="InterPro" id="IPR017911">
    <property type="entry name" value="MacB-like_ATP-bd"/>
</dbReference>
<evidence type="ECO:0000256" key="5">
    <source>
        <dbReference type="ARBA" id="ARBA00022741"/>
    </source>
</evidence>
<dbReference type="EMBL" id="VUNA01000013">
    <property type="protein sequence ID" value="MST71100.1"/>
    <property type="molecule type" value="Genomic_DNA"/>
</dbReference>
<feature type="domain" description="ABC transporter" evidence="12">
    <location>
        <begin position="2"/>
        <end position="242"/>
    </location>
</feature>
<dbReference type="CDD" id="cd03255">
    <property type="entry name" value="ABC_MJ0796_LolCDE_FtsE"/>
    <property type="match status" value="1"/>
</dbReference>
<accession>A0A6N7X6E8</accession>
<evidence type="ECO:0000259" key="12">
    <source>
        <dbReference type="PROSITE" id="PS50893"/>
    </source>
</evidence>
<dbReference type="PANTHER" id="PTHR24220">
    <property type="entry name" value="IMPORT ATP-BINDING PROTEIN"/>
    <property type="match status" value="1"/>
</dbReference>
<comment type="caution">
    <text evidence="13">The sequence shown here is derived from an EMBL/GenBank/DDBJ whole genome shotgun (WGS) entry which is preliminary data.</text>
</comment>
<keyword evidence="3" id="KW-1003">Cell membrane</keyword>
<feature type="transmembrane region" description="Helical" evidence="11">
    <location>
        <begin position="744"/>
        <end position="767"/>
    </location>
</feature>
<feature type="transmembrane region" description="Helical" evidence="11">
    <location>
        <begin position="356"/>
        <end position="379"/>
    </location>
</feature>
<dbReference type="GO" id="GO:0005524">
    <property type="term" value="F:ATP binding"/>
    <property type="evidence" value="ECO:0007669"/>
    <property type="project" value="UniProtKB-KW"/>
</dbReference>
<keyword evidence="5" id="KW-0547">Nucleotide-binding</keyword>
<evidence type="ECO:0000256" key="3">
    <source>
        <dbReference type="ARBA" id="ARBA00022475"/>
    </source>
</evidence>
<evidence type="ECO:0000256" key="8">
    <source>
        <dbReference type="ARBA" id="ARBA00023136"/>
    </source>
</evidence>
<dbReference type="InterPro" id="IPR017871">
    <property type="entry name" value="ABC_transporter-like_CS"/>
</dbReference>